<name>A0AA96WAI0_9CYAN</name>
<dbReference type="AlphaFoldDB" id="A0AA96WAI0"/>
<gene>
    <name evidence="1" type="ORF">HJG54_00260</name>
</gene>
<dbReference type="Gene3D" id="3.40.50.2000">
    <property type="entry name" value="Glycogen Phosphorylase B"/>
    <property type="match status" value="1"/>
</dbReference>
<reference evidence="1" key="1">
    <citation type="submission" date="2020-05" db="EMBL/GenBank/DDBJ databases">
        <authorList>
            <person name="Zhu T."/>
            <person name="Keshari N."/>
            <person name="Lu X."/>
        </authorList>
    </citation>
    <scope>NUCLEOTIDE SEQUENCE</scope>
    <source>
        <strain evidence="1">NK1-12</strain>
    </source>
</reference>
<dbReference type="SUPFAM" id="SSF53756">
    <property type="entry name" value="UDP-Glycosyltransferase/glycogen phosphorylase"/>
    <property type="match status" value="1"/>
</dbReference>
<evidence type="ECO:0000313" key="1">
    <source>
        <dbReference type="EMBL" id="WNZ21448.1"/>
    </source>
</evidence>
<accession>A0AA96WAI0</accession>
<sequence>MRFIFLVPDLDTRESWWKLQRIVWDLRLRSLDRFLWHRFMKTDQVFGGTLNIMRHCQVARNCGADAFLATMSGEDSYGEKGIAGLPFMRWQDRRHDDVCIVPDLSTGLISEVHGPVIAYLQSPIFVKNNFDFRDERVSLWTDSPFMLEICQRTYPGKEIRIVPNIIDNNKFPFIPQSEREPGLIFAFPRKGPDYIDQTEQIYRDMGGRYWKFERIHGLSIHELAMAFRRPQAFLASAEVEGCALPPQESMAAGVVVVGKNAKGANFCMEHRETAMTANTPEAAARCLFEIENPELRDLLTQNAYQAIKRYFPTEEPADFWRETTRNYQALLR</sequence>
<organism evidence="1">
    <name type="scientific">Leptolyngbya sp. NK1-12</name>
    <dbReference type="NCBI Taxonomy" id="2547451"/>
    <lineage>
        <taxon>Bacteria</taxon>
        <taxon>Bacillati</taxon>
        <taxon>Cyanobacteriota</taxon>
        <taxon>Cyanophyceae</taxon>
        <taxon>Leptolyngbyales</taxon>
        <taxon>Leptolyngbyaceae</taxon>
        <taxon>Leptolyngbya group</taxon>
        <taxon>Leptolyngbya</taxon>
    </lineage>
</organism>
<protein>
    <submittedName>
        <fullName evidence="1">Glycosyltransferase</fullName>
    </submittedName>
</protein>
<proteinExistence type="predicted"/>
<dbReference type="EMBL" id="CP053586">
    <property type="protein sequence ID" value="WNZ21448.1"/>
    <property type="molecule type" value="Genomic_DNA"/>
</dbReference>